<protein>
    <submittedName>
        <fullName evidence="1">Cytidylate kinase-like family protein</fullName>
    </submittedName>
</protein>
<dbReference type="Proteomes" id="UP000757890">
    <property type="component" value="Unassembled WGS sequence"/>
</dbReference>
<reference evidence="1" key="1">
    <citation type="submission" date="2020-04" db="EMBL/GenBank/DDBJ databases">
        <title>Deep metagenomics examines the oral microbiome during advanced dental caries in children, revealing novel taxa and co-occurrences with host molecules.</title>
        <authorList>
            <person name="Baker J.L."/>
            <person name="Morton J.T."/>
            <person name="Dinis M."/>
            <person name="Alvarez R."/>
            <person name="Tran N.C."/>
            <person name="Knight R."/>
            <person name="Edlund A."/>
        </authorList>
    </citation>
    <scope>NUCLEOTIDE SEQUENCE</scope>
    <source>
        <strain evidence="1">JCVI_32_bin.14</strain>
    </source>
</reference>
<keyword evidence="1" id="KW-0808">Transferase</keyword>
<dbReference type="AlphaFoldDB" id="A0A930B917"/>
<sequence length="189" mass="21361">MIITIARESGSGGYTVGAMLAKHYGIPIYDRDSLSGLAREQGIYDTMPMFFDELPAQGFLLALSMGASVKQINKPTAEAMTKLIGHQDCVIIGRCGNHIFRNRKDCVSIFTHGDKEARIAYKMKHWNFSRKEAEDIVFHSDQNRKDYHKFHTGENWGEAKYYDLCIDAIRLGHENTAQLIIQYISAVLA</sequence>
<evidence type="ECO:0000313" key="1">
    <source>
        <dbReference type="EMBL" id="MBF1128937.1"/>
    </source>
</evidence>
<dbReference type="Pfam" id="PF13189">
    <property type="entry name" value="Cytidylate_kin2"/>
    <property type="match status" value="1"/>
</dbReference>
<dbReference type="InterPro" id="IPR027417">
    <property type="entry name" value="P-loop_NTPase"/>
</dbReference>
<keyword evidence="1" id="KW-0418">Kinase</keyword>
<proteinExistence type="predicted"/>
<dbReference type="Gene3D" id="3.40.50.300">
    <property type="entry name" value="P-loop containing nucleotide triphosphate hydrolases"/>
    <property type="match status" value="1"/>
</dbReference>
<dbReference type="SUPFAM" id="SSF52540">
    <property type="entry name" value="P-loop containing nucleoside triphosphate hydrolases"/>
    <property type="match status" value="1"/>
</dbReference>
<accession>A0A930B917</accession>
<comment type="caution">
    <text evidence="1">The sequence shown here is derived from an EMBL/GenBank/DDBJ whole genome shotgun (WGS) entry which is preliminary data.</text>
</comment>
<gene>
    <name evidence="1" type="ORF">HXL70_02700</name>
</gene>
<evidence type="ECO:0000313" key="2">
    <source>
        <dbReference type="Proteomes" id="UP000757890"/>
    </source>
</evidence>
<organism evidence="1 2">
    <name type="scientific">Dialister invisus</name>
    <dbReference type="NCBI Taxonomy" id="218538"/>
    <lineage>
        <taxon>Bacteria</taxon>
        <taxon>Bacillati</taxon>
        <taxon>Bacillota</taxon>
        <taxon>Negativicutes</taxon>
        <taxon>Veillonellales</taxon>
        <taxon>Veillonellaceae</taxon>
        <taxon>Dialister</taxon>
    </lineage>
</organism>
<dbReference type="GO" id="GO:0016301">
    <property type="term" value="F:kinase activity"/>
    <property type="evidence" value="ECO:0007669"/>
    <property type="project" value="UniProtKB-KW"/>
</dbReference>
<dbReference type="EMBL" id="JABZMK010000006">
    <property type="protein sequence ID" value="MBF1128937.1"/>
    <property type="molecule type" value="Genomic_DNA"/>
</dbReference>
<name>A0A930B917_9FIRM</name>